<feature type="compositionally biased region" description="Gly residues" evidence="1">
    <location>
        <begin position="392"/>
        <end position="402"/>
    </location>
</feature>
<keyword evidence="2" id="KW-0732">Signal</keyword>
<evidence type="ECO:0000259" key="3">
    <source>
        <dbReference type="Pfam" id="PF07995"/>
    </source>
</evidence>
<dbReference type="Proteomes" id="UP000655208">
    <property type="component" value="Unassembled WGS sequence"/>
</dbReference>
<feature type="compositionally biased region" description="Pro residues" evidence="1">
    <location>
        <begin position="78"/>
        <end position="89"/>
    </location>
</feature>
<feature type="compositionally biased region" description="Low complexity" evidence="1">
    <location>
        <begin position="41"/>
        <end position="51"/>
    </location>
</feature>
<feature type="chain" id="PRO_5038451404" evidence="2">
    <location>
        <begin position="25"/>
        <end position="402"/>
    </location>
</feature>
<dbReference type="RefSeq" id="WP_188939572.1">
    <property type="nucleotide sequence ID" value="NZ_BMNA01000001.1"/>
</dbReference>
<protein>
    <submittedName>
        <fullName evidence="4">Glucose dehydrogenase</fullName>
    </submittedName>
</protein>
<comment type="caution">
    <text evidence="4">The sequence shown here is derived from an EMBL/GenBank/DDBJ whole genome shotgun (WGS) entry which is preliminary data.</text>
</comment>
<feature type="region of interest" description="Disordered" evidence="1">
    <location>
        <begin position="35"/>
        <end position="90"/>
    </location>
</feature>
<dbReference type="InterPro" id="IPR012938">
    <property type="entry name" value="Glc/Sorbosone_DH"/>
</dbReference>
<evidence type="ECO:0000256" key="1">
    <source>
        <dbReference type="SAM" id="MobiDB-lite"/>
    </source>
</evidence>
<dbReference type="Pfam" id="PF07995">
    <property type="entry name" value="GSDH"/>
    <property type="match status" value="1"/>
</dbReference>
<organism evidence="4 5">
    <name type="scientific">Nakamurella endophytica</name>
    <dbReference type="NCBI Taxonomy" id="1748367"/>
    <lineage>
        <taxon>Bacteria</taxon>
        <taxon>Bacillati</taxon>
        <taxon>Actinomycetota</taxon>
        <taxon>Actinomycetes</taxon>
        <taxon>Nakamurellales</taxon>
        <taxon>Nakamurellaceae</taxon>
        <taxon>Nakamurella</taxon>
    </lineage>
</organism>
<feature type="region of interest" description="Disordered" evidence="1">
    <location>
        <begin position="378"/>
        <end position="402"/>
    </location>
</feature>
<feature type="signal peptide" evidence="2">
    <location>
        <begin position="1"/>
        <end position="24"/>
    </location>
</feature>
<keyword evidence="5" id="KW-1185">Reference proteome</keyword>
<evidence type="ECO:0000256" key="2">
    <source>
        <dbReference type="SAM" id="SignalP"/>
    </source>
</evidence>
<gene>
    <name evidence="4" type="ORF">GCM10011594_00900</name>
</gene>
<dbReference type="PANTHER" id="PTHR19328:SF13">
    <property type="entry name" value="HIPL1 PROTEIN"/>
    <property type="match status" value="1"/>
</dbReference>
<feature type="compositionally biased region" description="Basic and acidic residues" evidence="1">
    <location>
        <begin position="378"/>
        <end position="387"/>
    </location>
</feature>
<proteinExistence type="predicted"/>
<reference evidence="4" key="2">
    <citation type="submission" date="2020-09" db="EMBL/GenBank/DDBJ databases">
        <authorList>
            <person name="Sun Q."/>
            <person name="Zhou Y."/>
        </authorList>
    </citation>
    <scope>NUCLEOTIDE SEQUENCE</scope>
    <source>
        <strain evidence="4">CGMCC 4.7308</strain>
    </source>
</reference>
<dbReference type="AlphaFoldDB" id="A0A917SJI7"/>
<dbReference type="InterPro" id="IPR011042">
    <property type="entry name" value="6-blade_b-propeller_TolB-like"/>
</dbReference>
<feature type="compositionally biased region" description="Low complexity" evidence="1">
    <location>
        <begin position="57"/>
        <end position="77"/>
    </location>
</feature>
<dbReference type="PANTHER" id="PTHR19328">
    <property type="entry name" value="HEDGEHOG-INTERACTING PROTEIN"/>
    <property type="match status" value="1"/>
</dbReference>
<evidence type="ECO:0000313" key="4">
    <source>
        <dbReference type="EMBL" id="GGL85091.1"/>
    </source>
</evidence>
<dbReference type="Gene3D" id="2.120.10.30">
    <property type="entry name" value="TolB, C-terminal domain"/>
    <property type="match status" value="1"/>
</dbReference>
<feature type="domain" description="Glucose/Sorbosone dehydrogenase" evidence="3">
    <location>
        <begin position="96"/>
        <end position="275"/>
    </location>
</feature>
<reference evidence="4" key="1">
    <citation type="journal article" date="2014" name="Int. J. Syst. Evol. Microbiol.">
        <title>Complete genome sequence of Corynebacterium casei LMG S-19264T (=DSM 44701T), isolated from a smear-ripened cheese.</title>
        <authorList>
            <consortium name="US DOE Joint Genome Institute (JGI-PGF)"/>
            <person name="Walter F."/>
            <person name="Albersmeier A."/>
            <person name="Kalinowski J."/>
            <person name="Ruckert C."/>
        </authorList>
    </citation>
    <scope>NUCLEOTIDE SEQUENCE</scope>
    <source>
        <strain evidence="4">CGMCC 4.7308</strain>
    </source>
</reference>
<sequence>MSLSPRRVRRCAAALGTGVALLLAAGCGDFSSAPPSWSVQPSLTAPAATPVVPTPTLPGSTTTPPSGSGGSTSSSTTGPPPDPCRPPDPSVIAACLKDPWGLVPLADGMSALVGERTTGRILLAVYQRPPVLLATVPGVDGTGDGGLLGLAVSPSYAEDGLVYAFVTTATDNRVVRIARGEKPKAILTGIPKGRTHNGGVLAFNGPYLFVATGDAGRPTLAGDARSLAGKVLRLDEFGKPVGGTLTPGSPVFATGFTAPTGMCRLPTGALAVVDHRATADVLLPLSAGKSYTRLASGDAAWTWRASDGGAADCASTNGVLASTSLDRQRLTGIRMTPTGAFTGSPEALLERRYGRLRTVEAGPRNLFWVTTANRDGHGRPVASDDRVVVVPSGGGGGGGGPD</sequence>
<accession>A0A917SJI7</accession>
<dbReference type="SUPFAM" id="SSF50952">
    <property type="entry name" value="Soluble quinoprotein glucose dehydrogenase"/>
    <property type="match status" value="1"/>
</dbReference>
<dbReference type="EMBL" id="BMNA01000001">
    <property type="protein sequence ID" value="GGL85091.1"/>
    <property type="molecule type" value="Genomic_DNA"/>
</dbReference>
<dbReference type="InterPro" id="IPR011041">
    <property type="entry name" value="Quinoprot_gluc/sorb_DH_b-prop"/>
</dbReference>
<evidence type="ECO:0000313" key="5">
    <source>
        <dbReference type="Proteomes" id="UP000655208"/>
    </source>
</evidence>
<name>A0A917SJI7_9ACTN</name>
<dbReference type="PROSITE" id="PS51257">
    <property type="entry name" value="PROKAR_LIPOPROTEIN"/>
    <property type="match status" value="1"/>
</dbReference>